<keyword evidence="3 5" id="KW-0238">DNA-binding</keyword>
<evidence type="ECO:0000313" key="10">
    <source>
        <dbReference type="Proteomes" id="UP000545037"/>
    </source>
</evidence>
<evidence type="ECO:0000259" key="7">
    <source>
        <dbReference type="PROSITE" id="PS51898"/>
    </source>
</evidence>
<keyword evidence="10" id="KW-1185">Reference proteome</keyword>
<comment type="caution">
    <text evidence="9">The sequence shown here is derived from an EMBL/GenBank/DDBJ whole genome shotgun (WGS) entry which is preliminary data.</text>
</comment>
<dbReference type="InterPro" id="IPR010998">
    <property type="entry name" value="Integrase_recombinase_N"/>
</dbReference>
<comment type="similarity">
    <text evidence="1">Belongs to the 'phage' integrase family.</text>
</comment>
<dbReference type="RefSeq" id="WP_183212621.1">
    <property type="nucleotide sequence ID" value="NZ_JACHOR010000002.1"/>
</dbReference>
<feature type="region of interest" description="Disordered" evidence="6">
    <location>
        <begin position="450"/>
        <end position="475"/>
    </location>
</feature>
<dbReference type="GO" id="GO:0003677">
    <property type="term" value="F:DNA binding"/>
    <property type="evidence" value="ECO:0007669"/>
    <property type="project" value="UniProtKB-UniRule"/>
</dbReference>
<proteinExistence type="inferred from homology"/>
<evidence type="ECO:0000259" key="8">
    <source>
        <dbReference type="PROSITE" id="PS51900"/>
    </source>
</evidence>
<dbReference type="InterPro" id="IPR038488">
    <property type="entry name" value="Integrase_DNA-bd_sf"/>
</dbReference>
<accession>A0A7W9FDV7</accession>
<dbReference type="InterPro" id="IPR044068">
    <property type="entry name" value="CB"/>
</dbReference>
<dbReference type="AlphaFoldDB" id="A0A7W9FDV7"/>
<keyword evidence="2" id="KW-0229">DNA integration</keyword>
<dbReference type="GO" id="GO:0006310">
    <property type="term" value="P:DNA recombination"/>
    <property type="evidence" value="ECO:0007669"/>
    <property type="project" value="UniProtKB-KW"/>
</dbReference>
<dbReference type="InterPro" id="IPR002104">
    <property type="entry name" value="Integrase_catalytic"/>
</dbReference>
<dbReference type="Gene3D" id="1.10.443.10">
    <property type="entry name" value="Intergrase catalytic core"/>
    <property type="match status" value="1"/>
</dbReference>
<dbReference type="PANTHER" id="PTHR30629:SF2">
    <property type="entry name" value="PROPHAGE INTEGRASE INTS-RELATED"/>
    <property type="match status" value="1"/>
</dbReference>
<organism evidence="9 10">
    <name type="scientific">Brevundimonas variabilis</name>
    <dbReference type="NCBI Taxonomy" id="74312"/>
    <lineage>
        <taxon>Bacteria</taxon>
        <taxon>Pseudomonadati</taxon>
        <taxon>Pseudomonadota</taxon>
        <taxon>Alphaproteobacteria</taxon>
        <taxon>Caulobacterales</taxon>
        <taxon>Caulobacteraceae</taxon>
        <taxon>Brevundimonas</taxon>
    </lineage>
</organism>
<evidence type="ECO:0000256" key="3">
    <source>
        <dbReference type="ARBA" id="ARBA00023125"/>
    </source>
</evidence>
<sequence length="475" mass="52837">MTHGHLTDRSVASAKALPGQRFEISDGRTPGLSLRLNGATSKTWVLRYRTRDQRQMRLTLGKTSTLSLRDARALAAEHLLRIAHGSDPATEKRQERAAPAHGVSTFAQLADLYEQVCASGEWRPKGKTKRASVMREERRVLDKTILPQLGRLPFATITRQEVKALLRAQYAKGARTTVNRTHAVIRQIFNYAISEDLVQVNPATGFSRFAEERPRETIWKDVELRSLWVGLSDPAALRAPGGGYANVGEAMCIAIKLVLLLGQRRTEIAGMEVEELDFEARVWRIRSERMKGGRAHIVPLSDAAVALIRKAIALASEGQDQAPRYVFPTNRHEDRAIRSMSLSLALQRTRNALGLGQATLHDMRRTVSTNLTSERCGVSPFIRSKVLGHIDAGGGAMVSMTHYDVNDYVAEKRRALEIWTKVLLRIVGDTELPDGRPGPRPLYSEAFARADNDNTTDGRPDSSLSELKFWQPPSV</sequence>
<dbReference type="Gene3D" id="3.30.160.390">
    <property type="entry name" value="Integrase, DNA-binding domain"/>
    <property type="match status" value="1"/>
</dbReference>
<dbReference type="InterPro" id="IPR053876">
    <property type="entry name" value="Phage_int_M"/>
</dbReference>
<keyword evidence="4" id="KW-0233">DNA recombination</keyword>
<evidence type="ECO:0000256" key="5">
    <source>
        <dbReference type="PROSITE-ProRule" id="PRU01248"/>
    </source>
</evidence>
<dbReference type="Pfam" id="PF00589">
    <property type="entry name" value="Phage_integrase"/>
    <property type="match status" value="1"/>
</dbReference>
<dbReference type="Gene3D" id="1.10.150.130">
    <property type="match status" value="1"/>
</dbReference>
<name>A0A7W9FDV7_9CAUL</name>
<protein>
    <submittedName>
        <fullName evidence="9">Integrase</fullName>
    </submittedName>
</protein>
<dbReference type="GO" id="GO:0015074">
    <property type="term" value="P:DNA integration"/>
    <property type="evidence" value="ECO:0007669"/>
    <property type="project" value="UniProtKB-KW"/>
</dbReference>
<dbReference type="SUPFAM" id="SSF56349">
    <property type="entry name" value="DNA breaking-rejoining enzymes"/>
    <property type="match status" value="1"/>
</dbReference>
<dbReference type="Pfam" id="PF22022">
    <property type="entry name" value="Phage_int_M"/>
    <property type="match status" value="1"/>
</dbReference>
<evidence type="ECO:0000256" key="4">
    <source>
        <dbReference type="ARBA" id="ARBA00023172"/>
    </source>
</evidence>
<dbReference type="Proteomes" id="UP000545037">
    <property type="component" value="Unassembled WGS sequence"/>
</dbReference>
<dbReference type="EMBL" id="JACHOR010000002">
    <property type="protein sequence ID" value="MBB5745647.1"/>
    <property type="molecule type" value="Genomic_DNA"/>
</dbReference>
<dbReference type="InterPro" id="IPR011010">
    <property type="entry name" value="DNA_brk_join_enz"/>
</dbReference>
<dbReference type="Pfam" id="PF13356">
    <property type="entry name" value="Arm-DNA-bind_3"/>
    <property type="match status" value="1"/>
</dbReference>
<dbReference type="PANTHER" id="PTHR30629">
    <property type="entry name" value="PROPHAGE INTEGRASE"/>
    <property type="match status" value="1"/>
</dbReference>
<dbReference type="PROSITE" id="PS51898">
    <property type="entry name" value="TYR_RECOMBINASE"/>
    <property type="match status" value="1"/>
</dbReference>
<dbReference type="CDD" id="cd00801">
    <property type="entry name" value="INT_P4_C"/>
    <property type="match status" value="1"/>
</dbReference>
<evidence type="ECO:0000313" key="9">
    <source>
        <dbReference type="EMBL" id="MBB5745647.1"/>
    </source>
</evidence>
<reference evidence="9 10" key="1">
    <citation type="submission" date="2020-08" db="EMBL/GenBank/DDBJ databases">
        <title>Genomic Encyclopedia of Type Strains, Phase IV (KMG-IV): sequencing the most valuable type-strain genomes for metagenomic binning, comparative biology and taxonomic classification.</title>
        <authorList>
            <person name="Goeker M."/>
        </authorList>
    </citation>
    <scope>NUCLEOTIDE SEQUENCE [LARGE SCALE GENOMIC DNA]</scope>
    <source>
        <strain evidence="9 10">DSM 4737</strain>
    </source>
</reference>
<feature type="domain" description="Core-binding (CB)" evidence="8">
    <location>
        <begin position="104"/>
        <end position="193"/>
    </location>
</feature>
<dbReference type="InterPro" id="IPR025166">
    <property type="entry name" value="Integrase_DNA_bind_dom"/>
</dbReference>
<gene>
    <name evidence="9" type="ORF">GGR13_001231</name>
</gene>
<dbReference type="InterPro" id="IPR050808">
    <property type="entry name" value="Phage_Integrase"/>
</dbReference>
<evidence type="ECO:0000256" key="1">
    <source>
        <dbReference type="ARBA" id="ARBA00008857"/>
    </source>
</evidence>
<feature type="compositionally biased region" description="Basic and acidic residues" evidence="6">
    <location>
        <begin position="450"/>
        <end position="460"/>
    </location>
</feature>
<evidence type="ECO:0000256" key="6">
    <source>
        <dbReference type="SAM" id="MobiDB-lite"/>
    </source>
</evidence>
<dbReference type="PROSITE" id="PS51900">
    <property type="entry name" value="CB"/>
    <property type="match status" value="1"/>
</dbReference>
<dbReference type="InterPro" id="IPR013762">
    <property type="entry name" value="Integrase-like_cat_sf"/>
</dbReference>
<evidence type="ECO:0000256" key="2">
    <source>
        <dbReference type="ARBA" id="ARBA00022908"/>
    </source>
</evidence>
<feature type="domain" description="Tyr recombinase" evidence="7">
    <location>
        <begin position="213"/>
        <end position="417"/>
    </location>
</feature>